<keyword evidence="3" id="KW-1133">Transmembrane helix</keyword>
<dbReference type="InterPro" id="IPR050160">
    <property type="entry name" value="MHC/Immunoglobulin"/>
</dbReference>
<dbReference type="Pfam" id="PF00969">
    <property type="entry name" value="MHC_II_beta"/>
    <property type="match status" value="1"/>
</dbReference>
<keyword evidence="3" id="KW-0472">Membrane</keyword>
<dbReference type="Proteomes" id="UP000694567">
    <property type="component" value="Unplaced"/>
</dbReference>
<name>A0A8C0FD17_BUBBB</name>
<dbReference type="InterPro" id="IPR000353">
    <property type="entry name" value="MHC_II_b_N"/>
</dbReference>
<evidence type="ECO:0000256" key="2">
    <source>
        <dbReference type="ARBA" id="ARBA00023180"/>
    </source>
</evidence>
<dbReference type="InterPro" id="IPR011162">
    <property type="entry name" value="MHC_I/II-like_Ag-recog"/>
</dbReference>
<dbReference type="PANTHER" id="PTHR19944:SF99">
    <property type="entry name" value="HLA CLASS II HISTOCOMPATIBILITY ANTIGEN, DRB1 BETA CHAIN"/>
    <property type="match status" value="1"/>
</dbReference>
<dbReference type="SUPFAM" id="SSF54452">
    <property type="entry name" value="MHC antigen-recognition domain"/>
    <property type="match status" value="1"/>
</dbReference>
<keyword evidence="6" id="KW-1185">Reference proteome</keyword>
<feature type="transmembrane region" description="Helical" evidence="3">
    <location>
        <begin position="188"/>
        <end position="208"/>
    </location>
</feature>
<keyword evidence="1" id="KW-1015">Disulfide bond</keyword>
<keyword evidence="2" id="KW-0325">Glycoprotein</keyword>
<sequence length="225" mass="25851">VAQQYLSCSVGCSALTALICEHFLLQQKQECDYTNGTEQVRHLDRFIWDRQEICSYNSEVRFYMSRIELGQAIAEYWKRLQWFSYMWASREKYCCCNWRRTLSVMDRRSASLEGRRRGEWHGETWLPSLGPHLPPLSPPCLATLDVIGSLQILVILEITPKQGDICACQVEHVSLPVPITMAWDNKKVAGRLGFVVGLGFIIVGLIIYQKTKKGELFNSQVETRS</sequence>
<feature type="domain" description="MHC class II beta chain N-terminal" evidence="4">
    <location>
        <begin position="29"/>
        <end position="102"/>
    </location>
</feature>
<protein>
    <recommendedName>
        <fullName evidence="4">MHC class II beta chain N-terminal domain-containing protein</fullName>
    </recommendedName>
</protein>
<dbReference type="Gene3D" id="2.60.40.10">
    <property type="entry name" value="Immunoglobulins"/>
    <property type="match status" value="1"/>
</dbReference>
<dbReference type="SMART" id="SM00921">
    <property type="entry name" value="MHC_II_beta"/>
    <property type="match status" value="1"/>
</dbReference>
<dbReference type="GO" id="GO:0019882">
    <property type="term" value="P:antigen processing and presentation"/>
    <property type="evidence" value="ECO:0007669"/>
    <property type="project" value="InterPro"/>
</dbReference>
<proteinExistence type="predicted"/>
<dbReference type="InterPro" id="IPR036179">
    <property type="entry name" value="Ig-like_dom_sf"/>
</dbReference>
<dbReference type="GO" id="GO:0006955">
    <property type="term" value="P:immune response"/>
    <property type="evidence" value="ECO:0007669"/>
    <property type="project" value="InterPro"/>
</dbReference>
<dbReference type="Gene3D" id="3.10.320.10">
    <property type="entry name" value="Class II Histocompatibility Antigen, M Beta Chain, Chain B, domain 1"/>
    <property type="match status" value="1"/>
</dbReference>
<dbReference type="PANTHER" id="PTHR19944">
    <property type="entry name" value="MHC CLASS II-RELATED"/>
    <property type="match status" value="1"/>
</dbReference>
<evidence type="ECO:0000256" key="1">
    <source>
        <dbReference type="ARBA" id="ARBA00023157"/>
    </source>
</evidence>
<organism evidence="5 6">
    <name type="scientific">Bubo bubo</name>
    <name type="common">Eurasian eagle-owl</name>
    <name type="synonym">Strix bubo</name>
    <dbReference type="NCBI Taxonomy" id="30461"/>
    <lineage>
        <taxon>Eukaryota</taxon>
        <taxon>Metazoa</taxon>
        <taxon>Chordata</taxon>
        <taxon>Craniata</taxon>
        <taxon>Vertebrata</taxon>
        <taxon>Euteleostomi</taxon>
        <taxon>Archelosauria</taxon>
        <taxon>Archosauria</taxon>
        <taxon>Dinosauria</taxon>
        <taxon>Saurischia</taxon>
        <taxon>Theropoda</taxon>
        <taxon>Coelurosauria</taxon>
        <taxon>Aves</taxon>
        <taxon>Neognathae</taxon>
        <taxon>Neoaves</taxon>
        <taxon>Telluraves</taxon>
        <taxon>Strigiformes</taxon>
        <taxon>Strigidae</taxon>
        <taxon>Bubo</taxon>
    </lineage>
</organism>
<evidence type="ECO:0000256" key="3">
    <source>
        <dbReference type="SAM" id="Phobius"/>
    </source>
</evidence>
<evidence type="ECO:0000313" key="5">
    <source>
        <dbReference type="Ensembl" id="ENSBOBP00000017594.1"/>
    </source>
</evidence>
<reference evidence="5" key="2">
    <citation type="submission" date="2025-09" db="UniProtKB">
        <authorList>
            <consortium name="Ensembl"/>
        </authorList>
    </citation>
    <scope>IDENTIFICATION</scope>
</reference>
<keyword evidence="3" id="KW-0812">Transmembrane</keyword>
<dbReference type="InterPro" id="IPR013783">
    <property type="entry name" value="Ig-like_fold"/>
</dbReference>
<reference evidence="5" key="1">
    <citation type="submission" date="2025-08" db="UniProtKB">
        <authorList>
            <consortium name="Ensembl"/>
        </authorList>
    </citation>
    <scope>IDENTIFICATION</scope>
</reference>
<dbReference type="InterPro" id="IPR014745">
    <property type="entry name" value="MHC_II_a/b_N"/>
</dbReference>
<dbReference type="GO" id="GO:0042613">
    <property type="term" value="C:MHC class II protein complex"/>
    <property type="evidence" value="ECO:0007669"/>
    <property type="project" value="InterPro"/>
</dbReference>
<dbReference type="Ensembl" id="ENSBOBT00000017990.1">
    <property type="protein sequence ID" value="ENSBOBP00000017594.1"/>
    <property type="gene ID" value="ENSBOBG00000010936.1"/>
</dbReference>
<dbReference type="SUPFAM" id="SSF48726">
    <property type="entry name" value="Immunoglobulin"/>
    <property type="match status" value="1"/>
</dbReference>
<evidence type="ECO:0000259" key="4">
    <source>
        <dbReference type="SMART" id="SM00921"/>
    </source>
</evidence>
<evidence type="ECO:0000313" key="6">
    <source>
        <dbReference type="Proteomes" id="UP000694567"/>
    </source>
</evidence>
<accession>A0A8C0FD17</accession>
<dbReference type="AlphaFoldDB" id="A0A8C0FD17"/>